<reference evidence="2 3" key="1">
    <citation type="submission" date="2020-07" db="EMBL/GenBank/DDBJ databases">
        <title>Sequencing the genomes of 1000 actinobacteria strains.</title>
        <authorList>
            <person name="Klenk H.-P."/>
        </authorList>
    </citation>
    <scope>NUCLEOTIDE SEQUENCE [LARGE SCALE GENOMIC DNA]</scope>
    <source>
        <strain evidence="2 3">DSM 41455</strain>
    </source>
</reference>
<comment type="caution">
    <text evidence="2">The sequence shown here is derived from an EMBL/GenBank/DDBJ whole genome shotgun (WGS) entry which is preliminary data.</text>
</comment>
<organism evidence="2 3">
    <name type="scientific">Streptomyces fulvorobeus</name>
    <dbReference type="NCBI Taxonomy" id="284028"/>
    <lineage>
        <taxon>Bacteria</taxon>
        <taxon>Bacillati</taxon>
        <taxon>Actinomycetota</taxon>
        <taxon>Actinomycetes</taxon>
        <taxon>Kitasatosporales</taxon>
        <taxon>Streptomycetaceae</taxon>
        <taxon>Streptomyces</taxon>
    </lineage>
</organism>
<feature type="region of interest" description="Disordered" evidence="1">
    <location>
        <begin position="26"/>
        <end position="49"/>
    </location>
</feature>
<evidence type="ECO:0000256" key="1">
    <source>
        <dbReference type="SAM" id="MobiDB-lite"/>
    </source>
</evidence>
<dbReference type="AlphaFoldDB" id="A0A7Y9HDC5"/>
<sequence>MRFLGKSGPTKVTYDSRGSHTLAASYRGQAHSHMRVAQAAEGTSQLYRA</sequence>
<proteinExistence type="predicted"/>
<evidence type="ECO:0000313" key="3">
    <source>
        <dbReference type="Proteomes" id="UP000530403"/>
    </source>
</evidence>
<dbReference type="EMBL" id="JACCCF010000001">
    <property type="protein sequence ID" value="NYE42196.1"/>
    <property type="molecule type" value="Genomic_DNA"/>
</dbReference>
<evidence type="ECO:0000313" key="2">
    <source>
        <dbReference type="EMBL" id="NYE42196.1"/>
    </source>
</evidence>
<name>A0A7Y9HDC5_9ACTN</name>
<gene>
    <name evidence="2" type="ORF">HEB29_003207</name>
</gene>
<accession>A0A7Y9HDC5</accession>
<dbReference type="Proteomes" id="UP000530403">
    <property type="component" value="Unassembled WGS sequence"/>
</dbReference>
<protein>
    <submittedName>
        <fullName evidence="2">Uncharacterized protein</fullName>
    </submittedName>
</protein>